<accession>A0AAD5MPG7</accession>
<keyword evidence="2" id="KW-1185">Reference proteome</keyword>
<name>A0AAD5MPG7_PARTN</name>
<sequence>MALISGEVLEKNCSLNTDGRTMACYTCMGRDMANCMHGITCCKGSCFKLIDEEHDMVLKGCTNDDEEDASMKVRTLNVGLYWAYHEKVKGQSFFCKGSDFCNDGSLLSLLTSVAIVPLLRLIM</sequence>
<comment type="caution">
    <text evidence="1">The sequence shown here is derived from an EMBL/GenBank/DDBJ whole genome shotgun (WGS) entry which is preliminary data.</text>
</comment>
<reference evidence="1" key="1">
    <citation type="submission" date="2021-06" db="EMBL/GenBank/DDBJ databases">
        <title>Parelaphostrongylus tenuis whole genome reference sequence.</title>
        <authorList>
            <person name="Garwood T.J."/>
            <person name="Larsen P.A."/>
            <person name="Fountain-Jones N.M."/>
            <person name="Garbe J.R."/>
            <person name="Macchietto M.G."/>
            <person name="Kania S.A."/>
            <person name="Gerhold R.W."/>
            <person name="Richards J.E."/>
            <person name="Wolf T.M."/>
        </authorList>
    </citation>
    <scope>NUCLEOTIDE SEQUENCE</scope>
    <source>
        <strain evidence="1">MNPRO001-30</strain>
        <tissue evidence="1">Meninges</tissue>
    </source>
</reference>
<protein>
    <submittedName>
        <fullName evidence="1">Uncharacterized protein</fullName>
    </submittedName>
</protein>
<dbReference type="AlphaFoldDB" id="A0AAD5MPG7"/>
<proteinExistence type="predicted"/>
<evidence type="ECO:0000313" key="2">
    <source>
        <dbReference type="Proteomes" id="UP001196413"/>
    </source>
</evidence>
<organism evidence="1 2">
    <name type="scientific">Parelaphostrongylus tenuis</name>
    <name type="common">Meningeal worm</name>
    <dbReference type="NCBI Taxonomy" id="148309"/>
    <lineage>
        <taxon>Eukaryota</taxon>
        <taxon>Metazoa</taxon>
        <taxon>Ecdysozoa</taxon>
        <taxon>Nematoda</taxon>
        <taxon>Chromadorea</taxon>
        <taxon>Rhabditida</taxon>
        <taxon>Rhabditina</taxon>
        <taxon>Rhabditomorpha</taxon>
        <taxon>Strongyloidea</taxon>
        <taxon>Metastrongylidae</taxon>
        <taxon>Parelaphostrongylus</taxon>
    </lineage>
</organism>
<dbReference type="Proteomes" id="UP001196413">
    <property type="component" value="Unassembled WGS sequence"/>
</dbReference>
<dbReference type="EMBL" id="JAHQIW010004423">
    <property type="protein sequence ID" value="KAJ1362355.1"/>
    <property type="molecule type" value="Genomic_DNA"/>
</dbReference>
<gene>
    <name evidence="1" type="ORF">KIN20_021880</name>
</gene>
<evidence type="ECO:0000313" key="1">
    <source>
        <dbReference type="EMBL" id="KAJ1362355.1"/>
    </source>
</evidence>